<dbReference type="SUPFAM" id="SSF56112">
    <property type="entry name" value="Protein kinase-like (PK-like)"/>
    <property type="match status" value="1"/>
</dbReference>
<keyword evidence="2" id="KW-0418">Kinase</keyword>
<dbReference type="Gene3D" id="3.30.200.20">
    <property type="entry name" value="Phosphorylase Kinase, domain 1"/>
    <property type="match status" value="1"/>
</dbReference>
<comment type="caution">
    <text evidence="2">The sequence shown here is derived from an EMBL/GenBank/DDBJ whole genome shotgun (WGS) entry which is preliminary data.</text>
</comment>
<dbReference type="InterPro" id="IPR011009">
    <property type="entry name" value="Kinase-like_dom_sf"/>
</dbReference>
<protein>
    <submittedName>
        <fullName evidence="2">Aminoglycoside phosphotransferase (APT) family kinase protein</fullName>
    </submittedName>
</protein>
<dbReference type="InterPro" id="IPR002575">
    <property type="entry name" value="Aminoglycoside_PTrfase"/>
</dbReference>
<evidence type="ECO:0000259" key="1">
    <source>
        <dbReference type="Pfam" id="PF01636"/>
    </source>
</evidence>
<dbReference type="EMBL" id="PDJD01000001">
    <property type="protein sequence ID" value="PFG19555.1"/>
    <property type="molecule type" value="Genomic_DNA"/>
</dbReference>
<dbReference type="Proteomes" id="UP000224915">
    <property type="component" value="Unassembled WGS sequence"/>
</dbReference>
<dbReference type="InterPro" id="IPR051678">
    <property type="entry name" value="AGP_Transferase"/>
</dbReference>
<keyword evidence="2" id="KW-0808">Transferase</keyword>
<dbReference type="Gene3D" id="3.90.1200.10">
    <property type="match status" value="1"/>
</dbReference>
<dbReference type="Pfam" id="PF01636">
    <property type="entry name" value="APH"/>
    <property type="match status" value="1"/>
</dbReference>
<dbReference type="CDD" id="cd05155">
    <property type="entry name" value="APH_ChoK_like_1"/>
    <property type="match status" value="1"/>
</dbReference>
<dbReference type="AlphaFoldDB" id="A0A2A9CZX6"/>
<evidence type="ECO:0000313" key="3">
    <source>
        <dbReference type="Proteomes" id="UP000224915"/>
    </source>
</evidence>
<sequence length="294" mass="31134">MTDALAADLLAAQAPALLPLPRHVAAQGWDNVMIRLGADLAMRLPRRAVAAELVLVEQRWLPALAPALPVRVPTPLVRGVAQAGYPYPWSVVPWLPGVPAATLMSGGTRVGTGDDEEPWARDLAAVLAALHRPAPADAPHNPVRAVPLAGRAASIRERIERIGADWAVPILDAGVGAPRHDGVPRWVHGDPHPGNVLLGEAGELAALVDFGDLSAGDPACDLAAAWLHFGPSGRAAFRRRYDDLVPRHREGRWERAAAWALAMACAVVEQAPDDPTNRGWADAALDSLRTDAPG</sequence>
<dbReference type="PANTHER" id="PTHR21310:SF42">
    <property type="entry name" value="BIFUNCTIONAL AAC_APH"/>
    <property type="match status" value="1"/>
</dbReference>
<keyword evidence="3" id="KW-1185">Reference proteome</keyword>
<feature type="domain" description="Aminoglycoside phosphotransferase" evidence="1">
    <location>
        <begin position="26"/>
        <end position="243"/>
    </location>
</feature>
<accession>A0A2A9CZX6</accession>
<gene>
    <name evidence="2" type="ORF">ATL40_1119</name>
</gene>
<dbReference type="PANTHER" id="PTHR21310">
    <property type="entry name" value="AMINOGLYCOSIDE PHOSPHOTRANSFERASE-RELATED-RELATED"/>
    <property type="match status" value="1"/>
</dbReference>
<name>A0A2A9CZX6_9MICO</name>
<dbReference type="GO" id="GO:0016301">
    <property type="term" value="F:kinase activity"/>
    <property type="evidence" value="ECO:0007669"/>
    <property type="project" value="UniProtKB-KW"/>
</dbReference>
<evidence type="ECO:0000313" key="2">
    <source>
        <dbReference type="EMBL" id="PFG19555.1"/>
    </source>
</evidence>
<organism evidence="2 3">
    <name type="scientific">Serinibacter salmoneus</name>
    <dbReference type="NCBI Taxonomy" id="556530"/>
    <lineage>
        <taxon>Bacteria</taxon>
        <taxon>Bacillati</taxon>
        <taxon>Actinomycetota</taxon>
        <taxon>Actinomycetes</taxon>
        <taxon>Micrococcales</taxon>
        <taxon>Beutenbergiaceae</taxon>
        <taxon>Serinibacter</taxon>
    </lineage>
</organism>
<reference evidence="2 3" key="1">
    <citation type="submission" date="2017-10" db="EMBL/GenBank/DDBJ databases">
        <title>Sequencing the genomes of 1000 actinobacteria strains.</title>
        <authorList>
            <person name="Klenk H.-P."/>
        </authorList>
    </citation>
    <scope>NUCLEOTIDE SEQUENCE [LARGE SCALE GENOMIC DNA]</scope>
    <source>
        <strain evidence="2 3">DSM 21801</strain>
    </source>
</reference>
<proteinExistence type="predicted"/>